<keyword evidence="7 8" id="KW-0472">Membrane</keyword>
<dbReference type="EMBL" id="JADZLT010000050">
    <property type="protein sequence ID" value="MBH0238319.1"/>
    <property type="molecule type" value="Genomic_DNA"/>
</dbReference>
<keyword evidence="3" id="KW-0813">Transport</keyword>
<evidence type="ECO:0000313" key="10">
    <source>
        <dbReference type="Proteomes" id="UP000631694"/>
    </source>
</evidence>
<evidence type="ECO:0000256" key="5">
    <source>
        <dbReference type="ARBA" id="ARBA00022692"/>
    </source>
</evidence>
<evidence type="ECO:0000256" key="1">
    <source>
        <dbReference type="ARBA" id="ARBA00004651"/>
    </source>
</evidence>
<keyword evidence="4 8" id="KW-1003">Cell membrane</keyword>
<keyword evidence="10" id="KW-1185">Reference proteome</keyword>
<reference evidence="9" key="1">
    <citation type="submission" date="2020-12" db="EMBL/GenBank/DDBJ databases">
        <title>Methylobrevis albus sp. nov., isolated from fresh water lack sediment.</title>
        <authorList>
            <person name="Zou Q."/>
        </authorList>
    </citation>
    <scope>NUCLEOTIDE SEQUENCE</scope>
    <source>
        <strain evidence="9">L22</strain>
    </source>
</reference>
<evidence type="ECO:0000256" key="2">
    <source>
        <dbReference type="ARBA" id="ARBA00009142"/>
    </source>
</evidence>
<feature type="transmembrane region" description="Helical" evidence="8">
    <location>
        <begin position="94"/>
        <end position="112"/>
    </location>
</feature>
<dbReference type="Proteomes" id="UP000631694">
    <property type="component" value="Unassembled WGS sequence"/>
</dbReference>
<sequence length="269" mass="29279">MLLRSRGRSSAPADRAPERAVPEVDWFMGVAAIVAALAVGMSKGGLPIVGMLSVPILALAMSPVRAAAVLLPIYIISDVVGLWLYRRDFSRRNLMILIPAGIAGVGVGWATATVISDRAVTLLIGFVALAFCIDLWRKRKRTIPPKPADVPRGLFWGTLTGFTSFVSHAGAPPYQMFMLPQKLPKLVFAGTSTILFAVINLAKLVPYWALGQMSPQNLQFFWLLVPAAILGTYAGRSLVNRIPQDLFYRFVQGALFLISLKLIFDGIRG</sequence>
<gene>
    <name evidence="9" type="ORF">I5731_10830</name>
</gene>
<evidence type="ECO:0000313" key="9">
    <source>
        <dbReference type="EMBL" id="MBH0238319.1"/>
    </source>
</evidence>
<evidence type="ECO:0000256" key="4">
    <source>
        <dbReference type="ARBA" id="ARBA00022475"/>
    </source>
</evidence>
<dbReference type="PANTHER" id="PTHR30269">
    <property type="entry name" value="TRANSMEMBRANE PROTEIN YFCA"/>
    <property type="match status" value="1"/>
</dbReference>
<feature type="transmembrane region" description="Helical" evidence="8">
    <location>
        <begin position="118"/>
        <end position="136"/>
    </location>
</feature>
<comment type="caution">
    <text evidence="9">The sequence shown here is derived from an EMBL/GenBank/DDBJ whole genome shotgun (WGS) entry which is preliminary data.</text>
</comment>
<dbReference type="AlphaFoldDB" id="A0A931I2P1"/>
<accession>A0A931I2P1</accession>
<dbReference type="GO" id="GO:0005886">
    <property type="term" value="C:plasma membrane"/>
    <property type="evidence" value="ECO:0007669"/>
    <property type="project" value="UniProtKB-SubCell"/>
</dbReference>
<comment type="similarity">
    <text evidence="2 8">Belongs to the 4-toluene sulfonate uptake permease (TSUP) (TC 2.A.102) family.</text>
</comment>
<keyword evidence="6 8" id="KW-1133">Transmembrane helix</keyword>
<protein>
    <recommendedName>
        <fullName evidence="8">Probable membrane transporter protein</fullName>
    </recommendedName>
</protein>
<evidence type="ECO:0000256" key="7">
    <source>
        <dbReference type="ARBA" id="ARBA00023136"/>
    </source>
</evidence>
<feature type="transmembrane region" description="Helical" evidence="8">
    <location>
        <begin position="220"/>
        <end position="239"/>
    </location>
</feature>
<dbReference type="InterPro" id="IPR052017">
    <property type="entry name" value="TSUP"/>
</dbReference>
<feature type="transmembrane region" description="Helical" evidence="8">
    <location>
        <begin position="186"/>
        <end position="208"/>
    </location>
</feature>
<evidence type="ECO:0000256" key="6">
    <source>
        <dbReference type="ARBA" id="ARBA00022989"/>
    </source>
</evidence>
<dbReference type="Pfam" id="PF01925">
    <property type="entry name" value="TauE"/>
    <property type="match status" value="1"/>
</dbReference>
<name>A0A931I2P1_9HYPH</name>
<feature type="transmembrane region" description="Helical" evidence="8">
    <location>
        <begin position="26"/>
        <end position="46"/>
    </location>
</feature>
<keyword evidence="5 8" id="KW-0812">Transmembrane</keyword>
<evidence type="ECO:0000256" key="3">
    <source>
        <dbReference type="ARBA" id="ARBA00022448"/>
    </source>
</evidence>
<dbReference type="PANTHER" id="PTHR30269:SF37">
    <property type="entry name" value="MEMBRANE TRANSPORTER PROTEIN"/>
    <property type="match status" value="1"/>
</dbReference>
<feature type="transmembrane region" description="Helical" evidence="8">
    <location>
        <begin position="66"/>
        <end position="85"/>
    </location>
</feature>
<comment type="subcellular location">
    <subcellularLocation>
        <location evidence="1 8">Cell membrane</location>
        <topology evidence="1 8">Multi-pass membrane protein</topology>
    </subcellularLocation>
</comment>
<evidence type="ECO:0000256" key="8">
    <source>
        <dbReference type="RuleBase" id="RU363041"/>
    </source>
</evidence>
<dbReference type="InterPro" id="IPR002781">
    <property type="entry name" value="TM_pro_TauE-like"/>
</dbReference>
<organism evidence="9 10">
    <name type="scientific">Methylobrevis albus</name>
    <dbReference type="NCBI Taxonomy" id="2793297"/>
    <lineage>
        <taxon>Bacteria</taxon>
        <taxon>Pseudomonadati</taxon>
        <taxon>Pseudomonadota</taxon>
        <taxon>Alphaproteobacteria</taxon>
        <taxon>Hyphomicrobiales</taxon>
        <taxon>Pleomorphomonadaceae</taxon>
        <taxon>Methylobrevis</taxon>
    </lineage>
</organism>
<proteinExistence type="inferred from homology"/>